<dbReference type="EMBL" id="RJSF01000043">
    <property type="protein sequence ID" value="RNM13009.1"/>
    <property type="molecule type" value="Genomic_DNA"/>
</dbReference>
<dbReference type="Proteomes" id="UP000279994">
    <property type="component" value="Unassembled WGS sequence"/>
</dbReference>
<reference evidence="1 2" key="1">
    <citation type="submission" date="2018-11" db="EMBL/GenBank/DDBJ databases">
        <authorList>
            <person name="Li F."/>
        </authorList>
    </citation>
    <scope>NUCLEOTIDE SEQUENCE [LARGE SCALE GENOMIC DNA]</scope>
    <source>
        <strain evidence="1 2">Gsoil 818</strain>
    </source>
</reference>
<dbReference type="AlphaFoldDB" id="A0A3N0GKU2"/>
<evidence type="ECO:0000313" key="2">
    <source>
        <dbReference type="Proteomes" id="UP000279994"/>
    </source>
</evidence>
<evidence type="ECO:0000313" key="1">
    <source>
        <dbReference type="EMBL" id="RNM13009.1"/>
    </source>
</evidence>
<protein>
    <submittedName>
        <fullName evidence="1">Uncharacterized protein</fullName>
    </submittedName>
</protein>
<comment type="caution">
    <text evidence="1">The sequence shown here is derived from an EMBL/GenBank/DDBJ whole genome shotgun (WGS) entry which is preliminary data.</text>
</comment>
<gene>
    <name evidence="1" type="ORF">EFL26_16390</name>
</gene>
<name>A0A3N0GKU2_9ACTN</name>
<proteinExistence type="predicted"/>
<accession>A0A3N0GKU2</accession>
<dbReference type="OrthoDB" id="5178413at2"/>
<dbReference type="RefSeq" id="WP_123223985.1">
    <property type="nucleotide sequence ID" value="NZ_RJSF01000043.1"/>
</dbReference>
<organism evidence="1 2">
    <name type="scientific">Nocardioides pocheonensis</name>
    <dbReference type="NCBI Taxonomy" id="661485"/>
    <lineage>
        <taxon>Bacteria</taxon>
        <taxon>Bacillati</taxon>
        <taxon>Actinomycetota</taxon>
        <taxon>Actinomycetes</taxon>
        <taxon>Propionibacteriales</taxon>
        <taxon>Nocardioidaceae</taxon>
        <taxon>Nocardioides</taxon>
    </lineage>
</organism>
<sequence length="300" mass="32558">MTDIEIGGIYRAVAMDRDTPSALVLVTHFEEGTQSLAVTLLSPDIELGSSTDLVLSGEEIGRGYDLLAESDVFGYAWVVQLDRRVGRVDSQVLEAVSALREGGAIDRTIAGPPVVDRSDPRWGFKLQELKRLQALTADCTRELIDGERVASIDPNALRAPSSEAEIAAFEVFVIEVIEAVKRGDARVPGWLVDIALDDELVAAYREVGLYNSLRLLWKLADTTDVPPLAEPANSTLEQCQSFQVELTAASGHSSLLLLGRSTDIQGPIEARPVRTRDGRLLQLSLVSAAVSATEFREVFA</sequence>
<keyword evidence="2" id="KW-1185">Reference proteome</keyword>